<dbReference type="AlphaFoldDB" id="C8PJ66"/>
<comment type="caution">
    <text evidence="1">The sequence shown here is derived from an EMBL/GenBank/DDBJ whole genome shotgun (WGS) entry which is preliminary data.</text>
</comment>
<evidence type="ECO:0000313" key="1">
    <source>
        <dbReference type="EMBL" id="EEV16971.1"/>
    </source>
</evidence>
<sequence length="48" mass="5789">MSVATYTRHPPNGGRFFYARNLDSHTFSIFEFFENFVKFMNSAWIMKF</sequence>
<organism evidence="1 2">
    <name type="scientific">Campylobacter gracilis RM3268</name>
    <dbReference type="NCBI Taxonomy" id="553220"/>
    <lineage>
        <taxon>Bacteria</taxon>
        <taxon>Pseudomonadati</taxon>
        <taxon>Campylobacterota</taxon>
        <taxon>Epsilonproteobacteria</taxon>
        <taxon>Campylobacterales</taxon>
        <taxon>Campylobacteraceae</taxon>
        <taxon>Campylobacter</taxon>
    </lineage>
</organism>
<dbReference type="EMBL" id="ACYG01000027">
    <property type="protein sequence ID" value="EEV16971.1"/>
    <property type="molecule type" value="Genomic_DNA"/>
</dbReference>
<keyword evidence="2" id="KW-1185">Reference proteome</keyword>
<reference evidence="1 2" key="1">
    <citation type="submission" date="2009-07" db="EMBL/GenBank/DDBJ databases">
        <authorList>
            <person name="Madupu R."/>
            <person name="Sebastian Y."/>
            <person name="Durkin A.S."/>
            <person name="Torralba M."/>
            <person name="Methe B."/>
            <person name="Sutton G.G."/>
            <person name="Strausberg R.L."/>
            <person name="Nelson K.E."/>
        </authorList>
    </citation>
    <scope>NUCLEOTIDE SEQUENCE [LARGE SCALE GENOMIC DNA]</scope>
    <source>
        <strain evidence="1 2">RM3268</strain>
    </source>
</reference>
<accession>C8PJ66</accession>
<evidence type="ECO:0000313" key="2">
    <source>
        <dbReference type="Proteomes" id="UP000005709"/>
    </source>
</evidence>
<protein>
    <submittedName>
        <fullName evidence="1">Uncharacterized protein</fullName>
    </submittedName>
</protein>
<dbReference type="Proteomes" id="UP000005709">
    <property type="component" value="Unassembled WGS sequence"/>
</dbReference>
<proteinExistence type="predicted"/>
<gene>
    <name evidence="1" type="ORF">CAMGR0001_1265</name>
</gene>
<name>C8PJ66_9BACT</name>